<dbReference type="AlphaFoldDB" id="A0AAE0IP28"/>
<proteinExistence type="predicted"/>
<accession>A0AAE0IP28</accession>
<dbReference type="Proteomes" id="UP001286456">
    <property type="component" value="Unassembled WGS sequence"/>
</dbReference>
<feature type="compositionally biased region" description="Low complexity" evidence="1">
    <location>
        <begin position="48"/>
        <end position="58"/>
    </location>
</feature>
<sequence length="216" mass="23323">MSSRLRTPVHKLTRSISSTAPSARPSHLLNSGSKAASARKQQSKQDTDAAADYSTASTPHRPLGQHQVRKVPLMQGFHHSAPRPTRLDTSTIDFAYLPDLQSDSASYDPYSNIRVPLLPDNYAGAPSFMARPVEQPDAPLTAGQIFVIAANPDTVLPAALTEVEGMGVDGVELKFAHEWQPAEENSRELEGGMIRDMWKGLVDDVFGPKGGKPSPA</sequence>
<evidence type="ECO:0000313" key="2">
    <source>
        <dbReference type="EMBL" id="KAK3328332.1"/>
    </source>
</evidence>
<feature type="region of interest" description="Disordered" evidence="1">
    <location>
        <begin position="1"/>
        <end position="65"/>
    </location>
</feature>
<evidence type="ECO:0000313" key="3">
    <source>
        <dbReference type="Proteomes" id="UP001286456"/>
    </source>
</evidence>
<dbReference type="EMBL" id="JAUEPO010000003">
    <property type="protein sequence ID" value="KAK3328332.1"/>
    <property type="molecule type" value="Genomic_DNA"/>
</dbReference>
<comment type="caution">
    <text evidence="2">The sequence shown here is derived from an EMBL/GenBank/DDBJ whole genome shotgun (WGS) entry which is preliminary data.</text>
</comment>
<gene>
    <name evidence="2" type="ORF">B0T19DRAFT_442240</name>
</gene>
<keyword evidence="3" id="KW-1185">Reference proteome</keyword>
<evidence type="ECO:0000256" key="1">
    <source>
        <dbReference type="SAM" id="MobiDB-lite"/>
    </source>
</evidence>
<organism evidence="2 3">
    <name type="scientific">Cercophora scortea</name>
    <dbReference type="NCBI Taxonomy" id="314031"/>
    <lineage>
        <taxon>Eukaryota</taxon>
        <taxon>Fungi</taxon>
        <taxon>Dikarya</taxon>
        <taxon>Ascomycota</taxon>
        <taxon>Pezizomycotina</taxon>
        <taxon>Sordariomycetes</taxon>
        <taxon>Sordariomycetidae</taxon>
        <taxon>Sordariales</taxon>
        <taxon>Lasiosphaeriaceae</taxon>
        <taxon>Cercophora</taxon>
    </lineage>
</organism>
<protein>
    <submittedName>
        <fullName evidence="2">Uncharacterized protein</fullName>
    </submittedName>
</protein>
<name>A0AAE0IP28_9PEZI</name>
<reference evidence="2" key="1">
    <citation type="journal article" date="2023" name="Mol. Phylogenet. Evol.">
        <title>Genome-scale phylogeny and comparative genomics of the fungal order Sordariales.</title>
        <authorList>
            <person name="Hensen N."/>
            <person name="Bonometti L."/>
            <person name="Westerberg I."/>
            <person name="Brannstrom I.O."/>
            <person name="Guillou S."/>
            <person name="Cros-Aarteil S."/>
            <person name="Calhoun S."/>
            <person name="Haridas S."/>
            <person name="Kuo A."/>
            <person name="Mondo S."/>
            <person name="Pangilinan J."/>
            <person name="Riley R."/>
            <person name="LaButti K."/>
            <person name="Andreopoulos B."/>
            <person name="Lipzen A."/>
            <person name="Chen C."/>
            <person name="Yan M."/>
            <person name="Daum C."/>
            <person name="Ng V."/>
            <person name="Clum A."/>
            <person name="Steindorff A."/>
            <person name="Ohm R.A."/>
            <person name="Martin F."/>
            <person name="Silar P."/>
            <person name="Natvig D.O."/>
            <person name="Lalanne C."/>
            <person name="Gautier V."/>
            <person name="Ament-Velasquez S.L."/>
            <person name="Kruys A."/>
            <person name="Hutchinson M.I."/>
            <person name="Powell A.J."/>
            <person name="Barry K."/>
            <person name="Miller A.N."/>
            <person name="Grigoriev I.V."/>
            <person name="Debuchy R."/>
            <person name="Gladieux P."/>
            <person name="Hiltunen Thoren M."/>
            <person name="Johannesson H."/>
        </authorList>
    </citation>
    <scope>NUCLEOTIDE SEQUENCE</scope>
    <source>
        <strain evidence="2">SMH4131-1</strain>
    </source>
</reference>
<reference evidence="2" key="2">
    <citation type="submission" date="2023-06" db="EMBL/GenBank/DDBJ databases">
        <authorList>
            <consortium name="Lawrence Berkeley National Laboratory"/>
            <person name="Haridas S."/>
            <person name="Hensen N."/>
            <person name="Bonometti L."/>
            <person name="Westerberg I."/>
            <person name="Brannstrom I.O."/>
            <person name="Guillou S."/>
            <person name="Cros-Aarteil S."/>
            <person name="Calhoun S."/>
            <person name="Kuo A."/>
            <person name="Mondo S."/>
            <person name="Pangilinan J."/>
            <person name="Riley R."/>
            <person name="Labutti K."/>
            <person name="Andreopoulos B."/>
            <person name="Lipzen A."/>
            <person name="Chen C."/>
            <person name="Yanf M."/>
            <person name="Daum C."/>
            <person name="Ng V."/>
            <person name="Clum A."/>
            <person name="Steindorff A."/>
            <person name="Ohm R."/>
            <person name="Martin F."/>
            <person name="Silar P."/>
            <person name="Natvig D."/>
            <person name="Lalanne C."/>
            <person name="Gautier V."/>
            <person name="Ament-Velasquez S.L."/>
            <person name="Kruys A."/>
            <person name="Hutchinson M.I."/>
            <person name="Powell A.J."/>
            <person name="Barry K."/>
            <person name="Miller A.N."/>
            <person name="Grigoriev I.V."/>
            <person name="Debuchy R."/>
            <person name="Gladieux P."/>
            <person name="Thoren M.H."/>
            <person name="Johannesson H."/>
        </authorList>
    </citation>
    <scope>NUCLEOTIDE SEQUENCE</scope>
    <source>
        <strain evidence="2">SMH4131-1</strain>
    </source>
</reference>